<dbReference type="STRING" id="1073327.SAMN04488108_0187"/>
<dbReference type="AlphaFoldDB" id="A0A1M7Z3P3"/>
<organism evidence="3 4">
    <name type="scientific">Algoriphagus zhangzhouensis</name>
    <dbReference type="NCBI Taxonomy" id="1073327"/>
    <lineage>
        <taxon>Bacteria</taxon>
        <taxon>Pseudomonadati</taxon>
        <taxon>Bacteroidota</taxon>
        <taxon>Cytophagia</taxon>
        <taxon>Cytophagales</taxon>
        <taxon>Cyclobacteriaceae</taxon>
        <taxon>Algoriphagus</taxon>
    </lineage>
</organism>
<evidence type="ECO:0000313" key="3">
    <source>
        <dbReference type="EMBL" id="SHO59549.1"/>
    </source>
</evidence>
<evidence type="ECO:0000259" key="2">
    <source>
        <dbReference type="Pfam" id="PF01488"/>
    </source>
</evidence>
<accession>A0A1M7Z3P3</accession>
<dbReference type="Pfam" id="PF01488">
    <property type="entry name" value="Shikimate_DH"/>
    <property type="match status" value="1"/>
</dbReference>
<keyword evidence="1" id="KW-0521">NADP</keyword>
<name>A0A1M7Z3P3_9BACT</name>
<gene>
    <name evidence="3" type="ORF">SAMN04488108_0187</name>
</gene>
<dbReference type="RefSeq" id="WP_073569879.1">
    <property type="nucleotide sequence ID" value="NZ_FRXN01000001.1"/>
</dbReference>
<evidence type="ECO:0000256" key="1">
    <source>
        <dbReference type="ARBA" id="ARBA00022857"/>
    </source>
</evidence>
<evidence type="ECO:0000313" key="4">
    <source>
        <dbReference type="Proteomes" id="UP000184609"/>
    </source>
</evidence>
<dbReference type="Proteomes" id="UP000184609">
    <property type="component" value="Unassembled WGS sequence"/>
</dbReference>
<proteinExistence type="predicted"/>
<dbReference type="SUPFAM" id="SSF51735">
    <property type="entry name" value="NAD(P)-binding Rossmann-fold domains"/>
    <property type="match status" value="1"/>
</dbReference>
<dbReference type="InterPro" id="IPR006151">
    <property type="entry name" value="Shikm_DH/Glu-tRNA_Rdtase"/>
</dbReference>
<reference evidence="4" key="1">
    <citation type="submission" date="2016-12" db="EMBL/GenBank/DDBJ databases">
        <authorList>
            <person name="Varghese N."/>
            <person name="Submissions S."/>
        </authorList>
    </citation>
    <scope>NUCLEOTIDE SEQUENCE [LARGE SCALE GENOMIC DNA]</scope>
    <source>
        <strain evidence="4">DSM 25035</strain>
    </source>
</reference>
<protein>
    <submittedName>
        <fullName evidence="3">Shikimate / quinate 5-dehydrogenase</fullName>
    </submittedName>
</protein>
<keyword evidence="4" id="KW-1185">Reference proteome</keyword>
<feature type="domain" description="Quinate/shikimate 5-dehydrogenase/glutamyl-tRNA reductase" evidence="2">
    <location>
        <begin position="154"/>
        <end position="268"/>
    </location>
</feature>
<dbReference type="Gene3D" id="3.40.50.720">
    <property type="entry name" value="NAD(P)-binding Rossmann-like Domain"/>
    <property type="match status" value="1"/>
</dbReference>
<dbReference type="EMBL" id="FRXN01000001">
    <property type="protein sequence ID" value="SHO59549.1"/>
    <property type="molecule type" value="Genomic_DNA"/>
</dbReference>
<sequence length="363" mass="40215">MDSKTPSLDFAIVGHSEDWKSIQKFINGIRTAELEPLPVDKIKEVFGFIPPREIFRITLRSKTGKEVTGVYIESFIDPDKLGVTYLRTNINKVKKAVILAAKLNAKRVALGGFTSILLEGNIDSFEEYDLKVTTGNTLTAAFIVKSVEKAVAESGQDLNSVKLLVIGATGDIGMACIQYFKGKVKKLILNARNKAKLENAEKELIEQGVNIALGNSLEDLIPEADVIISVASSNNIEIKNVREGVIICDAGYPKNLDLKFSDLKENLLFHGGMGKVSHGYWFRPDYSNFFYTYPDQFLAHGCVLEVIVLAFENVFENYSTGKGNITNKGIEEIYCWSLKHGVILAPFYNSRGLCNQGNNSNKK</sequence>
<dbReference type="OrthoDB" id="417724at2"/>
<dbReference type="InterPro" id="IPR036291">
    <property type="entry name" value="NAD(P)-bd_dom_sf"/>
</dbReference>